<evidence type="ECO:0008006" key="3">
    <source>
        <dbReference type="Google" id="ProtNLM"/>
    </source>
</evidence>
<protein>
    <recommendedName>
        <fullName evidence="3">SDR family NAD(P)-dependent oxidoreductase</fullName>
    </recommendedName>
</protein>
<dbReference type="RefSeq" id="WP_168515883.1">
    <property type="nucleotide sequence ID" value="NZ_JAAXLS010000008.1"/>
</dbReference>
<comment type="caution">
    <text evidence="1">The sequence shown here is derived from an EMBL/GenBank/DDBJ whole genome shotgun (WGS) entry which is preliminary data.</text>
</comment>
<dbReference type="EMBL" id="JAAXLS010000008">
    <property type="protein sequence ID" value="NKQ54224.1"/>
    <property type="molecule type" value="Genomic_DNA"/>
</dbReference>
<gene>
    <name evidence="1" type="ORF">HFP15_15150</name>
</gene>
<evidence type="ECO:0000313" key="1">
    <source>
        <dbReference type="EMBL" id="NKQ54224.1"/>
    </source>
</evidence>
<accession>A0ABX1J3I7</accession>
<organism evidence="1 2">
    <name type="scientific">Amycolatopsis acididurans</name>
    <dbReference type="NCBI Taxonomy" id="2724524"/>
    <lineage>
        <taxon>Bacteria</taxon>
        <taxon>Bacillati</taxon>
        <taxon>Actinomycetota</taxon>
        <taxon>Actinomycetes</taxon>
        <taxon>Pseudonocardiales</taxon>
        <taxon>Pseudonocardiaceae</taxon>
        <taxon>Amycolatopsis</taxon>
    </lineage>
</organism>
<proteinExistence type="predicted"/>
<evidence type="ECO:0000313" key="2">
    <source>
        <dbReference type="Proteomes" id="UP000715441"/>
    </source>
</evidence>
<keyword evidence="2" id="KW-1185">Reference proteome</keyword>
<reference evidence="1 2" key="1">
    <citation type="submission" date="2020-04" db="EMBL/GenBank/DDBJ databases">
        <title>Novel species.</title>
        <authorList>
            <person name="Teo W.F.A."/>
            <person name="Lipun K."/>
            <person name="Srisuk N."/>
            <person name="Duangmal K."/>
        </authorList>
    </citation>
    <scope>NUCLEOTIDE SEQUENCE [LARGE SCALE GENOMIC DNA]</scope>
    <source>
        <strain evidence="1 2">K13G38</strain>
    </source>
</reference>
<name>A0ABX1J3I7_9PSEU</name>
<dbReference type="Proteomes" id="UP000715441">
    <property type="component" value="Unassembled WGS sequence"/>
</dbReference>
<sequence>MRAREPGGHVVAVAGTARGIGLTVAKAAEPCASGQYAMTRHTPDVGFSLRDNVHRWLGGQSPTPGPGRVRREIPLPEKGSSMFFWREGNAGW</sequence>